<comment type="caution">
    <text evidence="9">The sequence shown here is derived from an EMBL/GenBank/DDBJ whole genome shotgun (WGS) entry which is preliminary data.</text>
</comment>
<keyword evidence="4 6" id="KW-0235">DNA replication</keyword>
<evidence type="ECO:0000256" key="3">
    <source>
        <dbReference type="ARBA" id="ARBA00014804"/>
    </source>
</evidence>
<dbReference type="Pfam" id="PF05916">
    <property type="entry name" value="Sld5"/>
    <property type="match status" value="1"/>
</dbReference>
<evidence type="ECO:0000256" key="6">
    <source>
        <dbReference type="PIRNR" id="PIRNR007764"/>
    </source>
</evidence>
<evidence type="ECO:0000256" key="2">
    <source>
        <dbReference type="ARBA" id="ARBA00008187"/>
    </source>
</evidence>
<dbReference type="AlphaFoldDB" id="A0A2P6NQT8"/>
<dbReference type="InParanoid" id="A0A2P6NQT8"/>
<reference evidence="9 10" key="1">
    <citation type="journal article" date="2018" name="Genome Biol. Evol.">
        <title>Multiple Roots of Fruiting Body Formation in Amoebozoa.</title>
        <authorList>
            <person name="Hillmann F."/>
            <person name="Forbes G."/>
            <person name="Novohradska S."/>
            <person name="Ferling I."/>
            <person name="Riege K."/>
            <person name="Groth M."/>
            <person name="Westermann M."/>
            <person name="Marz M."/>
            <person name="Spaller T."/>
            <person name="Winckler T."/>
            <person name="Schaap P."/>
            <person name="Glockner G."/>
        </authorList>
    </citation>
    <scope>NUCLEOTIDE SEQUENCE [LARGE SCALE GENOMIC DNA]</scope>
    <source>
        <strain evidence="9 10">Jena</strain>
    </source>
</reference>
<name>A0A2P6NQT8_9EUKA</name>
<evidence type="ECO:0000259" key="8">
    <source>
        <dbReference type="Pfam" id="PF16922"/>
    </source>
</evidence>
<dbReference type="CDD" id="cd11711">
    <property type="entry name" value="GINS_A_Sld5"/>
    <property type="match status" value="1"/>
</dbReference>
<comment type="similarity">
    <text evidence="2 6">Belongs to the GINS4/SLD5 family.</text>
</comment>
<protein>
    <recommendedName>
        <fullName evidence="3 6">DNA replication complex GINS protein SLD5</fullName>
    </recommendedName>
</protein>
<dbReference type="SUPFAM" id="SSF158573">
    <property type="entry name" value="GINS helical bundle-like"/>
    <property type="match status" value="1"/>
</dbReference>
<evidence type="ECO:0000256" key="1">
    <source>
        <dbReference type="ARBA" id="ARBA00004123"/>
    </source>
</evidence>
<organism evidence="9 10">
    <name type="scientific">Planoprotostelium fungivorum</name>
    <dbReference type="NCBI Taxonomy" id="1890364"/>
    <lineage>
        <taxon>Eukaryota</taxon>
        <taxon>Amoebozoa</taxon>
        <taxon>Evosea</taxon>
        <taxon>Variosea</taxon>
        <taxon>Cavosteliida</taxon>
        <taxon>Cavosteliaceae</taxon>
        <taxon>Planoprotostelium</taxon>
    </lineage>
</organism>
<dbReference type="GO" id="GO:0000811">
    <property type="term" value="C:GINS complex"/>
    <property type="evidence" value="ECO:0007669"/>
    <property type="project" value="UniProtKB-UniRule"/>
</dbReference>
<keyword evidence="10" id="KW-1185">Reference proteome</keyword>
<dbReference type="CDD" id="cd21692">
    <property type="entry name" value="GINS_B_Sld5"/>
    <property type="match status" value="1"/>
</dbReference>
<dbReference type="Proteomes" id="UP000241769">
    <property type="component" value="Unassembled WGS sequence"/>
</dbReference>
<keyword evidence="5 6" id="KW-0539">Nucleus</keyword>
<dbReference type="InterPro" id="IPR031633">
    <property type="entry name" value="SLD5_C"/>
</dbReference>
<dbReference type="PIRSF" id="PIRSF007764">
    <property type="entry name" value="Sld5"/>
    <property type="match status" value="1"/>
</dbReference>
<dbReference type="STRING" id="1890364.A0A2P6NQT8"/>
<feature type="domain" description="GINS subunit" evidence="7">
    <location>
        <begin position="67"/>
        <end position="162"/>
    </location>
</feature>
<dbReference type="InterPro" id="IPR038749">
    <property type="entry name" value="Sld5_GINS_A"/>
</dbReference>
<evidence type="ECO:0000313" key="10">
    <source>
        <dbReference type="Proteomes" id="UP000241769"/>
    </source>
</evidence>
<dbReference type="InterPro" id="IPR008591">
    <property type="entry name" value="GINS_Sld5"/>
</dbReference>
<dbReference type="SUPFAM" id="SSF160059">
    <property type="entry name" value="PriA/YqbF domain"/>
    <property type="match status" value="1"/>
</dbReference>
<dbReference type="GO" id="GO:0006261">
    <property type="term" value="P:DNA-templated DNA replication"/>
    <property type="evidence" value="ECO:0007669"/>
    <property type="project" value="InterPro"/>
</dbReference>
<sequence>MHFEALPTKRLPAQFTANNEFKLLDLILSNDIIDAEDEGGKGSLVQKIKTAALNERSAPELLEYKEELVDQIKQSLRSQKQRINGPFTEFQFEEKLFTSFQQMEIDRISYLLRSYLRSRIVKIEKHHSKFVSDETYHQRLSPSEQKFAQSYTDLIKSHYRESFLQSLPDRVNSGEEDAMTARINLDEYVICRVLERIGQIELDDQTDEFAELNENDVVLIRYRPIQHLLVEGKVELL</sequence>
<dbReference type="InterPro" id="IPR036224">
    <property type="entry name" value="GINS_bundle-like_dom_sf"/>
</dbReference>
<accession>A0A2P6NQT8</accession>
<dbReference type="InterPro" id="IPR021151">
    <property type="entry name" value="GINS_A"/>
</dbReference>
<gene>
    <name evidence="9" type="ORF">PROFUN_05473</name>
</gene>
<dbReference type="GO" id="GO:0000727">
    <property type="term" value="P:double-strand break repair via break-induced replication"/>
    <property type="evidence" value="ECO:0007669"/>
    <property type="project" value="TreeGrafter"/>
</dbReference>
<evidence type="ECO:0000256" key="4">
    <source>
        <dbReference type="ARBA" id="ARBA00022705"/>
    </source>
</evidence>
<dbReference type="Gene3D" id="1.20.58.1030">
    <property type="match status" value="1"/>
</dbReference>
<evidence type="ECO:0000256" key="5">
    <source>
        <dbReference type="ARBA" id="ARBA00023242"/>
    </source>
</evidence>
<proteinExistence type="inferred from homology"/>
<comment type="function">
    <text evidence="6">The GINS complex plays an essential role in the initiation of DNA replication.</text>
</comment>
<dbReference type="EMBL" id="MDYQ01000032">
    <property type="protein sequence ID" value="PRP86332.1"/>
    <property type="molecule type" value="Genomic_DNA"/>
</dbReference>
<evidence type="ECO:0000259" key="7">
    <source>
        <dbReference type="Pfam" id="PF05916"/>
    </source>
</evidence>
<dbReference type="Pfam" id="PF16922">
    <property type="entry name" value="SLD5_C"/>
    <property type="match status" value="1"/>
</dbReference>
<dbReference type="OrthoDB" id="338231at2759"/>
<dbReference type="PANTHER" id="PTHR21206">
    <property type="entry name" value="SLD5 PROTEIN"/>
    <property type="match status" value="1"/>
</dbReference>
<comment type="subcellular location">
    <subcellularLocation>
        <location evidence="1 6">Nucleus</location>
    </subcellularLocation>
</comment>
<dbReference type="Gene3D" id="3.40.5.60">
    <property type="match status" value="1"/>
</dbReference>
<dbReference type="PANTHER" id="PTHR21206:SF0">
    <property type="entry name" value="DNA REPLICATION COMPLEX GINS PROTEIN SLD5"/>
    <property type="match status" value="1"/>
</dbReference>
<feature type="domain" description="DNA replication complex GINS protein SLD5 C-terminal" evidence="8">
    <location>
        <begin position="184"/>
        <end position="237"/>
    </location>
</feature>
<dbReference type="FunCoup" id="A0A2P6NQT8">
    <property type="interactions" value="481"/>
</dbReference>
<evidence type="ECO:0000313" key="9">
    <source>
        <dbReference type="EMBL" id="PRP86332.1"/>
    </source>
</evidence>